<organism evidence="8 9">
    <name type="scientific">Clitoria ternatea</name>
    <name type="common">Butterfly pea</name>
    <dbReference type="NCBI Taxonomy" id="43366"/>
    <lineage>
        <taxon>Eukaryota</taxon>
        <taxon>Viridiplantae</taxon>
        <taxon>Streptophyta</taxon>
        <taxon>Embryophyta</taxon>
        <taxon>Tracheophyta</taxon>
        <taxon>Spermatophyta</taxon>
        <taxon>Magnoliopsida</taxon>
        <taxon>eudicotyledons</taxon>
        <taxon>Gunneridae</taxon>
        <taxon>Pentapetalae</taxon>
        <taxon>rosids</taxon>
        <taxon>fabids</taxon>
        <taxon>Fabales</taxon>
        <taxon>Fabaceae</taxon>
        <taxon>Papilionoideae</taxon>
        <taxon>50 kb inversion clade</taxon>
        <taxon>NPAAA clade</taxon>
        <taxon>indigoferoid/millettioid clade</taxon>
        <taxon>Phaseoleae</taxon>
        <taxon>Clitoria</taxon>
    </lineage>
</organism>
<comment type="caution">
    <text evidence="8">The sequence shown here is derived from an EMBL/GenBank/DDBJ whole genome shotgun (WGS) entry which is preliminary data.</text>
</comment>
<sequence length="369" mass="42725">MSIPHKSFLKHGQAAEGETLSDSRPFEVSNPSSIAHYSSYLQPRLSPPSPLTTLVVTTPVPVAAELPLFINCHRVSESPTATTQQLRRRPPPLLHSHHHYSDVLLLTVHTNSLARIICEMKKQRSKMKDSMETQYDESEIDESSSSSSLEDEEEDEIEKELADVTFEELQKARSNGAHVFYQKPIDDKKLKRANKNRPMEASSKKPVSSFREVIQAPKKVVRDPRFESLCGKLDDEGFRKRYNFLFENDLPAERQALGKELKKYKDPKRINEIEERISWIDKQLKSGSAKQIDAEILARHKKKERAAAKQGKRPFYLKKSEIRKQKLIEKYNHLKSSGKLEAFIEKRRRRNAAKDHRYMPYRRTDDSME</sequence>
<comment type="subunit">
    <text evidence="6">Associates with 90S and pre-40S pre-ribosomal particles.</text>
</comment>
<dbReference type="PANTHER" id="PTHR21738">
    <property type="entry name" value="RIBOSOMAL RNA PROCESSING PROTEIN 36 HOMOLOG"/>
    <property type="match status" value="1"/>
</dbReference>
<comment type="function">
    <text evidence="6">Component of the 90S pre-ribosome involved in the maturation of rRNAs. Required for early cleavages of the pre-RNAs in the 40S ribosomal subunit maturation pathway.</text>
</comment>
<dbReference type="AlphaFoldDB" id="A0AAN9PEE3"/>
<protein>
    <recommendedName>
        <fullName evidence="6">rRNA biogenesis protein RRP36</fullName>
    </recommendedName>
</protein>
<evidence type="ECO:0000256" key="6">
    <source>
        <dbReference type="RuleBase" id="RU368027"/>
    </source>
</evidence>
<feature type="region of interest" description="Disordered" evidence="7">
    <location>
        <begin position="122"/>
        <end position="157"/>
    </location>
</feature>
<dbReference type="Pfam" id="PF06102">
    <property type="entry name" value="RRP36"/>
    <property type="match status" value="1"/>
</dbReference>
<dbReference type="GO" id="GO:0030686">
    <property type="term" value="C:90S preribosome"/>
    <property type="evidence" value="ECO:0007669"/>
    <property type="project" value="TreeGrafter"/>
</dbReference>
<evidence type="ECO:0000313" key="9">
    <source>
        <dbReference type="Proteomes" id="UP001359559"/>
    </source>
</evidence>
<dbReference type="EMBL" id="JAYKXN010000004">
    <property type="protein sequence ID" value="KAK7294379.1"/>
    <property type="molecule type" value="Genomic_DNA"/>
</dbReference>
<evidence type="ECO:0000256" key="4">
    <source>
        <dbReference type="ARBA" id="ARBA00022552"/>
    </source>
</evidence>
<keyword evidence="9" id="KW-1185">Reference proteome</keyword>
<dbReference type="PANTHER" id="PTHR21738:SF0">
    <property type="entry name" value="RIBOSOMAL RNA PROCESSING PROTEIN 36 HOMOLOG"/>
    <property type="match status" value="1"/>
</dbReference>
<feature type="compositionally biased region" description="Basic and acidic residues" evidence="7">
    <location>
        <begin position="122"/>
        <end position="131"/>
    </location>
</feature>
<dbReference type="GO" id="GO:0005730">
    <property type="term" value="C:nucleolus"/>
    <property type="evidence" value="ECO:0007669"/>
    <property type="project" value="UniProtKB-SubCell"/>
</dbReference>
<keyword evidence="5 6" id="KW-0539">Nucleus</keyword>
<evidence type="ECO:0000256" key="1">
    <source>
        <dbReference type="ARBA" id="ARBA00004604"/>
    </source>
</evidence>
<keyword evidence="6" id="KW-0687">Ribonucleoprotein</keyword>
<evidence type="ECO:0000256" key="7">
    <source>
        <dbReference type="SAM" id="MobiDB-lite"/>
    </source>
</evidence>
<dbReference type="InterPro" id="IPR009292">
    <property type="entry name" value="RRP36"/>
</dbReference>
<keyword evidence="4 6" id="KW-0698">rRNA processing</keyword>
<feature type="region of interest" description="Disordered" evidence="7">
    <location>
        <begin position="1"/>
        <end position="27"/>
    </location>
</feature>
<evidence type="ECO:0000256" key="2">
    <source>
        <dbReference type="ARBA" id="ARBA00009418"/>
    </source>
</evidence>
<comment type="subcellular location">
    <subcellularLocation>
        <location evidence="1 6">Nucleus</location>
        <location evidence="1 6">Nucleolus</location>
    </subcellularLocation>
</comment>
<name>A0AAN9PEE3_CLITE</name>
<proteinExistence type="inferred from homology"/>
<dbReference type="GO" id="GO:0000462">
    <property type="term" value="P:maturation of SSU-rRNA from tricistronic rRNA transcript (SSU-rRNA, 5.8S rRNA, LSU-rRNA)"/>
    <property type="evidence" value="ECO:0007669"/>
    <property type="project" value="TreeGrafter"/>
</dbReference>
<comment type="similarity">
    <text evidence="2 6">Belongs to the RRP36 family.</text>
</comment>
<accession>A0AAN9PEE3</accession>
<evidence type="ECO:0000256" key="5">
    <source>
        <dbReference type="ARBA" id="ARBA00023242"/>
    </source>
</evidence>
<gene>
    <name evidence="8" type="ORF">RJT34_17268</name>
</gene>
<feature type="region of interest" description="Disordered" evidence="7">
    <location>
        <begin position="349"/>
        <end position="369"/>
    </location>
</feature>
<evidence type="ECO:0000313" key="8">
    <source>
        <dbReference type="EMBL" id="KAK7294379.1"/>
    </source>
</evidence>
<feature type="compositionally biased region" description="Basic and acidic residues" evidence="7">
    <location>
        <begin position="352"/>
        <end position="369"/>
    </location>
</feature>
<dbReference type="Proteomes" id="UP001359559">
    <property type="component" value="Unassembled WGS sequence"/>
</dbReference>
<evidence type="ECO:0000256" key="3">
    <source>
        <dbReference type="ARBA" id="ARBA00022517"/>
    </source>
</evidence>
<keyword evidence="3 6" id="KW-0690">Ribosome biogenesis</keyword>
<reference evidence="8 9" key="1">
    <citation type="submission" date="2024-01" db="EMBL/GenBank/DDBJ databases">
        <title>The genomes of 5 underutilized Papilionoideae crops provide insights into root nodulation and disease resistance.</title>
        <authorList>
            <person name="Yuan L."/>
        </authorList>
    </citation>
    <scope>NUCLEOTIDE SEQUENCE [LARGE SCALE GENOMIC DNA]</scope>
    <source>
        <strain evidence="8">LY-2023</strain>
        <tissue evidence="8">Leaf</tissue>
    </source>
</reference>